<organism evidence="2 3">
    <name type="scientific">Kitasatospora saccharophila</name>
    <dbReference type="NCBI Taxonomy" id="407973"/>
    <lineage>
        <taxon>Bacteria</taxon>
        <taxon>Bacillati</taxon>
        <taxon>Actinomycetota</taxon>
        <taxon>Actinomycetes</taxon>
        <taxon>Kitasatosporales</taxon>
        <taxon>Streptomycetaceae</taxon>
        <taxon>Kitasatospora</taxon>
    </lineage>
</organism>
<dbReference type="InterPro" id="IPR018958">
    <property type="entry name" value="Knr4/Smi1-like_dom"/>
</dbReference>
<proteinExistence type="predicted"/>
<gene>
    <name evidence="2" type="ORF">GCM10009759_52150</name>
</gene>
<protein>
    <submittedName>
        <fullName evidence="2">SMI1/KNR4 family protein</fullName>
    </submittedName>
</protein>
<dbReference type="SUPFAM" id="SSF160631">
    <property type="entry name" value="SMI1/KNR4-like"/>
    <property type="match status" value="1"/>
</dbReference>
<sequence length="212" mass="23671">MTTNWAGVRARLAALRPYRGRAFGSGRHRFTLAAPLTEYQLARAEEQLRITLPAEYRTFLAEVGAGGAGPYYGLFPLTDSPDGWGWPGQYDGPGDLAAEFLSVAERARLDAEFTAREPREEDFPDPEAHLAAFRVWDDEWGALRRRMTAGSVQIGEQGCGYSSWLVVSGPHRGSVWDDAFAADGLMAQQAPDFRTWYLEWLARAEVESRGRR</sequence>
<keyword evidence="3" id="KW-1185">Reference proteome</keyword>
<evidence type="ECO:0000313" key="3">
    <source>
        <dbReference type="Proteomes" id="UP001500897"/>
    </source>
</evidence>
<accession>A0ABN2XE69</accession>
<dbReference type="RefSeq" id="WP_344555133.1">
    <property type="nucleotide sequence ID" value="NZ_BAAANS010000039.1"/>
</dbReference>
<dbReference type="Pfam" id="PF09346">
    <property type="entry name" value="SMI1_KNR4"/>
    <property type="match status" value="1"/>
</dbReference>
<dbReference type="Gene3D" id="3.40.1580.10">
    <property type="entry name" value="SMI1/KNR4-like"/>
    <property type="match status" value="1"/>
</dbReference>
<dbReference type="SMART" id="SM00860">
    <property type="entry name" value="SMI1_KNR4"/>
    <property type="match status" value="1"/>
</dbReference>
<dbReference type="Proteomes" id="UP001500897">
    <property type="component" value="Unassembled WGS sequence"/>
</dbReference>
<comment type="caution">
    <text evidence="2">The sequence shown here is derived from an EMBL/GenBank/DDBJ whole genome shotgun (WGS) entry which is preliminary data.</text>
</comment>
<dbReference type="InterPro" id="IPR037883">
    <property type="entry name" value="Knr4/Smi1-like_sf"/>
</dbReference>
<name>A0ABN2XE69_9ACTN</name>
<feature type="domain" description="Knr4/Smi1-like" evidence="1">
    <location>
        <begin position="35"/>
        <end position="203"/>
    </location>
</feature>
<reference evidence="2 3" key="1">
    <citation type="journal article" date="2019" name="Int. J. Syst. Evol. Microbiol.">
        <title>The Global Catalogue of Microorganisms (GCM) 10K type strain sequencing project: providing services to taxonomists for standard genome sequencing and annotation.</title>
        <authorList>
            <consortium name="The Broad Institute Genomics Platform"/>
            <consortium name="The Broad Institute Genome Sequencing Center for Infectious Disease"/>
            <person name="Wu L."/>
            <person name="Ma J."/>
        </authorList>
    </citation>
    <scope>NUCLEOTIDE SEQUENCE [LARGE SCALE GENOMIC DNA]</scope>
    <source>
        <strain evidence="2 3">JCM 14559</strain>
    </source>
</reference>
<evidence type="ECO:0000313" key="2">
    <source>
        <dbReference type="EMBL" id="GAA2110647.1"/>
    </source>
</evidence>
<dbReference type="EMBL" id="BAAANS010000039">
    <property type="protein sequence ID" value="GAA2110647.1"/>
    <property type="molecule type" value="Genomic_DNA"/>
</dbReference>
<evidence type="ECO:0000259" key="1">
    <source>
        <dbReference type="SMART" id="SM00860"/>
    </source>
</evidence>